<name>A0A6C0ID79_9ZZZZ</name>
<sequence length="133" mass="15442">MELIVEPDIYSPSLDENSNYIDKIPSNIILKKGLRCPCGARKDKVYDCSAYFSNHIKTITHKKWLADMNTNKLNYYTDNVQLKDTIANQKIIIARLEKEINIKMKTIDYLTQQLVYKDTNSSKLTTTDLLDFD</sequence>
<dbReference type="EMBL" id="MN740161">
    <property type="protein sequence ID" value="QHT90842.1"/>
    <property type="molecule type" value="Genomic_DNA"/>
</dbReference>
<evidence type="ECO:0000256" key="1">
    <source>
        <dbReference type="SAM" id="Coils"/>
    </source>
</evidence>
<organism evidence="2">
    <name type="scientific">viral metagenome</name>
    <dbReference type="NCBI Taxonomy" id="1070528"/>
    <lineage>
        <taxon>unclassified sequences</taxon>
        <taxon>metagenomes</taxon>
        <taxon>organismal metagenomes</taxon>
    </lineage>
</organism>
<proteinExistence type="predicted"/>
<keyword evidence="1" id="KW-0175">Coiled coil</keyword>
<evidence type="ECO:0000313" key="2">
    <source>
        <dbReference type="EMBL" id="QHT90842.1"/>
    </source>
</evidence>
<feature type="coiled-coil region" evidence="1">
    <location>
        <begin position="79"/>
        <end position="113"/>
    </location>
</feature>
<accession>A0A6C0ID79</accession>
<protein>
    <submittedName>
        <fullName evidence="2">Uncharacterized protein</fullName>
    </submittedName>
</protein>
<reference evidence="2" key="1">
    <citation type="journal article" date="2020" name="Nature">
        <title>Giant virus diversity and host interactions through global metagenomics.</title>
        <authorList>
            <person name="Schulz F."/>
            <person name="Roux S."/>
            <person name="Paez-Espino D."/>
            <person name="Jungbluth S."/>
            <person name="Walsh D.A."/>
            <person name="Denef V.J."/>
            <person name="McMahon K.D."/>
            <person name="Konstantinidis K.T."/>
            <person name="Eloe-Fadrosh E.A."/>
            <person name="Kyrpides N.C."/>
            <person name="Woyke T."/>
        </authorList>
    </citation>
    <scope>NUCLEOTIDE SEQUENCE</scope>
    <source>
        <strain evidence="2">GVMAG-M-3300023184-72</strain>
    </source>
</reference>
<dbReference type="AlphaFoldDB" id="A0A6C0ID79"/>